<dbReference type="InterPro" id="IPR027417">
    <property type="entry name" value="P-loop_NTPase"/>
</dbReference>
<feature type="region of interest" description="Disordered" evidence="10">
    <location>
        <begin position="1"/>
        <end position="86"/>
    </location>
</feature>
<dbReference type="Gene3D" id="3.40.50.300">
    <property type="entry name" value="P-loop containing nucleotide triphosphate hydrolases"/>
    <property type="match status" value="2"/>
</dbReference>
<evidence type="ECO:0000313" key="15">
    <source>
        <dbReference type="Proteomes" id="UP000318582"/>
    </source>
</evidence>
<dbReference type="PANTHER" id="PTHR47958">
    <property type="entry name" value="ATP-DEPENDENT RNA HELICASE DBP3"/>
    <property type="match status" value="1"/>
</dbReference>
<keyword evidence="3 9" id="KW-0547">Nucleotide-binding</keyword>
<dbReference type="STRING" id="109895.A0A507DSD8"/>
<dbReference type="GO" id="GO:0016787">
    <property type="term" value="F:hydrolase activity"/>
    <property type="evidence" value="ECO:0007669"/>
    <property type="project" value="UniProtKB-KW"/>
</dbReference>
<dbReference type="PROSITE" id="PS00039">
    <property type="entry name" value="DEAD_ATP_HELICASE"/>
    <property type="match status" value="1"/>
</dbReference>
<evidence type="ECO:0000256" key="5">
    <source>
        <dbReference type="ARBA" id="ARBA00022806"/>
    </source>
</evidence>
<feature type="domain" description="DEAD-box RNA helicase Q" evidence="13">
    <location>
        <begin position="242"/>
        <end position="270"/>
    </location>
</feature>
<evidence type="ECO:0000256" key="6">
    <source>
        <dbReference type="ARBA" id="ARBA00022840"/>
    </source>
</evidence>
<evidence type="ECO:0000256" key="4">
    <source>
        <dbReference type="ARBA" id="ARBA00022801"/>
    </source>
</evidence>
<proteinExistence type="inferred from homology"/>
<feature type="domain" description="Helicase C-terminal" evidence="12">
    <location>
        <begin position="460"/>
        <end position="622"/>
    </location>
</feature>
<feature type="compositionally biased region" description="Pro residues" evidence="10">
    <location>
        <begin position="694"/>
        <end position="706"/>
    </location>
</feature>
<protein>
    <recommendedName>
        <fullName evidence="2">RNA helicase</fullName>
        <ecNumber evidence="2">3.6.4.13</ecNumber>
    </recommendedName>
</protein>
<keyword evidence="15" id="KW-1185">Reference proteome</keyword>
<evidence type="ECO:0000256" key="8">
    <source>
        <dbReference type="PROSITE-ProRule" id="PRU00552"/>
    </source>
</evidence>
<dbReference type="Proteomes" id="UP000318582">
    <property type="component" value="Unassembled WGS sequence"/>
</dbReference>
<dbReference type="EMBL" id="QEAQ01000168">
    <property type="protein sequence ID" value="TPX54147.1"/>
    <property type="molecule type" value="Genomic_DNA"/>
</dbReference>
<evidence type="ECO:0000256" key="7">
    <source>
        <dbReference type="ARBA" id="ARBA00023242"/>
    </source>
</evidence>
<keyword evidence="7" id="KW-0539">Nucleus</keyword>
<comment type="similarity">
    <text evidence="9">Belongs to the DEAD box helicase family.</text>
</comment>
<sequence length="761" mass="82594">MFQRSTQRGGSGIGKGRGRPLWDGDDPLEDDDTEMSAPPPKRRFLGLGDDDDADHHLNQMSNAGQTADGPESRMGGSAAPAVDDEEDELDAFMAGINAEIKHQETAPTAPKPRAAPEELQEEDHMESYVKLMKNRGVEIGKSGPADVHREVDSDEEVYATARAVDAAMGELDEGGDLQGDVRRRDIEPLAAVDHSKIEYPEIAKDFYEEHPDIAALTEADAVKIRTQLDMRVRGADVAKPCISFAHFGFDEALINVIRKHGYTEPTGIQRQAVPVALGGRDVIGIAKTGSGKTAAFIWPMLVHMMDQEELVKGDGPIGLILAPTRELAHQIYIEAKKFAKAYSLKVSVVYGGAPKGDQFKELRAGGVEILVATPGRLIDLVKMKATNLHRVSYLVLDEADRMFDLGFEPQVRSICNSVRPDRQTLLFSATFKKHIERLASDILTDPVRISIGAAGTANADITQVVQVLPDDGYKWNWLTTRIVQFSVNGAVLIFIGRKTGVDQLAESLNDAGFHCRPLHGDMPQHERDAVVRDYKAGKFKILVSTDVAARGLDIKSIKTVVNYDVAKDIDSHIHRIGRTGRAGEKGTAYTLVAATEDRFAAELVTNLQDANQPIPEDLLTVALKNPRFKKSRDRGAGGGFRGRGRGRGRGGRGGGRGGGALGGGSNPNMAPLGRGGIGHAPSPPSSNYPNNRRVPPPSQHAPPPPRQFMAFQRAASSQGSSTSFIGTHHQQSSTHAPPRQPPAQNHQSPPPHPERKRRWDA</sequence>
<dbReference type="PROSITE" id="PS51192">
    <property type="entry name" value="HELICASE_ATP_BIND_1"/>
    <property type="match status" value="1"/>
</dbReference>
<evidence type="ECO:0000259" key="11">
    <source>
        <dbReference type="PROSITE" id="PS51192"/>
    </source>
</evidence>
<evidence type="ECO:0000259" key="13">
    <source>
        <dbReference type="PROSITE" id="PS51195"/>
    </source>
</evidence>
<evidence type="ECO:0000313" key="14">
    <source>
        <dbReference type="EMBL" id="TPX54147.1"/>
    </source>
</evidence>
<dbReference type="InterPro" id="IPR014001">
    <property type="entry name" value="Helicase_ATP-bd"/>
</dbReference>
<keyword evidence="4 9" id="KW-0378">Hydrolase</keyword>
<reference evidence="14 15" key="1">
    <citation type="journal article" date="2019" name="Sci. Rep.">
        <title>Comparative genomics of chytrid fungi reveal insights into the obligate biotrophic and pathogenic lifestyle of Synchytrium endobioticum.</title>
        <authorList>
            <person name="van de Vossenberg B.T.L.H."/>
            <person name="Warris S."/>
            <person name="Nguyen H.D.T."/>
            <person name="van Gent-Pelzer M.P.E."/>
            <person name="Joly D.L."/>
            <person name="van de Geest H.C."/>
            <person name="Bonants P.J.M."/>
            <person name="Smith D.S."/>
            <person name="Levesque C.A."/>
            <person name="van der Lee T.A.J."/>
        </authorList>
    </citation>
    <scope>NUCLEOTIDE SEQUENCE [LARGE SCALE GENOMIC DNA]</scope>
    <source>
        <strain evidence="14 15">CBS 809.83</strain>
    </source>
</reference>
<dbReference type="GO" id="GO:0003676">
    <property type="term" value="F:nucleic acid binding"/>
    <property type="evidence" value="ECO:0007669"/>
    <property type="project" value="InterPro"/>
</dbReference>
<dbReference type="Pfam" id="PF00270">
    <property type="entry name" value="DEAD"/>
    <property type="match status" value="1"/>
</dbReference>
<feature type="compositionally biased region" description="Gly residues" evidence="10">
    <location>
        <begin position="651"/>
        <end position="665"/>
    </location>
</feature>
<dbReference type="SMART" id="SM00487">
    <property type="entry name" value="DEXDc"/>
    <property type="match status" value="1"/>
</dbReference>
<comment type="caution">
    <text evidence="14">The sequence shown here is derived from an EMBL/GenBank/DDBJ whole genome shotgun (WGS) entry which is preliminary data.</text>
</comment>
<name>A0A507DSD8_9FUNG</name>
<dbReference type="InterPro" id="IPR014014">
    <property type="entry name" value="RNA_helicase_DEAD_Q_motif"/>
</dbReference>
<dbReference type="PROSITE" id="PS51195">
    <property type="entry name" value="Q_MOTIF"/>
    <property type="match status" value="1"/>
</dbReference>
<dbReference type="GO" id="GO:0003724">
    <property type="term" value="F:RNA helicase activity"/>
    <property type="evidence" value="ECO:0007669"/>
    <property type="project" value="UniProtKB-EC"/>
</dbReference>
<feature type="compositionally biased region" description="Acidic residues" evidence="10">
    <location>
        <begin position="23"/>
        <end position="34"/>
    </location>
</feature>
<dbReference type="GO" id="GO:0005634">
    <property type="term" value="C:nucleus"/>
    <property type="evidence" value="ECO:0007669"/>
    <property type="project" value="UniProtKB-SubCell"/>
</dbReference>
<feature type="region of interest" description="Disordered" evidence="10">
    <location>
        <begin position="625"/>
        <end position="761"/>
    </location>
</feature>
<dbReference type="SMART" id="SM00490">
    <property type="entry name" value="HELICc"/>
    <property type="match status" value="1"/>
</dbReference>
<evidence type="ECO:0000256" key="10">
    <source>
        <dbReference type="SAM" id="MobiDB-lite"/>
    </source>
</evidence>
<dbReference type="Pfam" id="PF00271">
    <property type="entry name" value="Helicase_C"/>
    <property type="match status" value="1"/>
</dbReference>
<accession>A0A507DSD8</accession>
<evidence type="ECO:0000256" key="1">
    <source>
        <dbReference type="ARBA" id="ARBA00004123"/>
    </source>
</evidence>
<keyword evidence="5 9" id="KW-0347">Helicase</keyword>
<dbReference type="AlphaFoldDB" id="A0A507DSD8"/>
<dbReference type="InterPro" id="IPR011545">
    <property type="entry name" value="DEAD/DEAH_box_helicase_dom"/>
</dbReference>
<dbReference type="CDD" id="cd18787">
    <property type="entry name" value="SF2_C_DEAD"/>
    <property type="match status" value="1"/>
</dbReference>
<feature type="compositionally biased region" description="Polar residues" evidence="10">
    <location>
        <begin position="714"/>
        <end position="735"/>
    </location>
</feature>
<organism evidence="14 15">
    <name type="scientific">Powellomyces hirtus</name>
    <dbReference type="NCBI Taxonomy" id="109895"/>
    <lineage>
        <taxon>Eukaryota</taxon>
        <taxon>Fungi</taxon>
        <taxon>Fungi incertae sedis</taxon>
        <taxon>Chytridiomycota</taxon>
        <taxon>Chytridiomycota incertae sedis</taxon>
        <taxon>Chytridiomycetes</taxon>
        <taxon>Spizellomycetales</taxon>
        <taxon>Powellomycetaceae</taxon>
        <taxon>Powellomyces</taxon>
    </lineage>
</organism>
<dbReference type="FunFam" id="3.40.50.300:FF:000079">
    <property type="entry name" value="probable ATP-dependent RNA helicase DDX17"/>
    <property type="match status" value="1"/>
</dbReference>
<dbReference type="InterPro" id="IPR000629">
    <property type="entry name" value="RNA-helicase_DEAD-box_CS"/>
</dbReference>
<feature type="region of interest" description="Disordered" evidence="10">
    <location>
        <begin position="101"/>
        <end position="122"/>
    </location>
</feature>
<gene>
    <name evidence="14" type="ORF">PhCBS80983_g06031</name>
</gene>
<evidence type="ECO:0000256" key="3">
    <source>
        <dbReference type="ARBA" id="ARBA00022741"/>
    </source>
</evidence>
<feature type="domain" description="Helicase ATP-binding" evidence="11">
    <location>
        <begin position="273"/>
        <end position="449"/>
    </location>
</feature>
<dbReference type="GO" id="GO:0005524">
    <property type="term" value="F:ATP binding"/>
    <property type="evidence" value="ECO:0007669"/>
    <property type="project" value="UniProtKB-KW"/>
</dbReference>
<keyword evidence="6 9" id="KW-0067">ATP-binding</keyword>
<evidence type="ECO:0000256" key="9">
    <source>
        <dbReference type="RuleBase" id="RU000492"/>
    </source>
</evidence>
<dbReference type="SUPFAM" id="SSF52540">
    <property type="entry name" value="P-loop containing nucleoside triphosphate hydrolases"/>
    <property type="match status" value="2"/>
</dbReference>
<feature type="short sequence motif" description="Q motif" evidence="8">
    <location>
        <begin position="242"/>
        <end position="270"/>
    </location>
</feature>
<dbReference type="InterPro" id="IPR001650">
    <property type="entry name" value="Helicase_C-like"/>
</dbReference>
<dbReference type="EC" id="3.6.4.13" evidence="2"/>
<dbReference type="PROSITE" id="PS51194">
    <property type="entry name" value="HELICASE_CTER"/>
    <property type="match status" value="1"/>
</dbReference>
<evidence type="ECO:0000259" key="12">
    <source>
        <dbReference type="PROSITE" id="PS51194"/>
    </source>
</evidence>
<comment type="subcellular location">
    <subcellularLocation>
        <location evidence="1">Nucleus</location>
    </subcellularLocation>
</comment>
<evidence type="ECO:0000256" key="2">
    <source>
        <dbReference type="ARBA" id="ARBA00012552"/>
    </source>
</evidence>